<name>A0A1F7ULC6_9BACT</name>
<evidence type="ECO:0000313" key="9">
    <source>
        <dbReference type="Proteomes" id="UP000176603"/>
    </source>
</evidence>
<feature type="domain" description="Thioredoxin" evidence="7">
    <location>
        <begin position="21"/>
        <end position="221"/>
    </location>
</feature>
<evidence type="ECO:0000256" key="2">
    <source>
        <dbReference type="ARBA" id="ARBA00022729"/>
    </source>
</evidence>
<keyword evidence="5" id="KW-0676">Redox-active center</keyword>
<proteinExistence type="inferred from homology"/>
<dbReference type="PANTHER" id="PTHR13887">
    <property type="entry name" value="GLUTATHIONE S-TRANSFERASE KAPPA"/>
    <property type="match status" value="1"/>
</dbReference>
<evidence type="ECO:0000256" key="3">
    <source>
        <dbReference type="ARBA" id="ARBA00023002"/>
    </source>
</evidence>
<evidence type="ECO:0000256" key="1">
    <source>
        <dbReference type="ARBA" id="ARBA00005791"/>
    </source>
</evidence>
<dbReference type="SUPFAM" id="SSF52833">
    <property type="entry name" value="Thioredoxin-like"/>
    <property type="match status" value="1"/>
</dbReference>
<dbReference type="STRING" id="1802399.A3E39_02250"/>
<evidence type="ECO:0000256" key="6">
    <source>
        <dbReference type="SAM" id="Phobius"/>
    </source>
</evidence>
<comment type="similarity">
    <text evidence="1">Belongs to the thioredoxin family. DsbA subfamily.</text>
</comment>
<keyword evidence="6" id="KW-0472">Membrane</keyword>
<keyword evidence="6" id="KW-1133">Transmembrane helix</keyword>
<dbReference type="Gene3D" id="3.40.30.10">
    <property type="entry name" value="Glutaredoxin"/>
    <property type="match status" value="1"/>
</dbReference>
<organism evidence="8 9">
    <name type="scientific">Candidatus Uhrbacteria bacterium RIFCSPHIGHO2_12_FULL_60_25</name>
    <dbReference type="NCBI Taxonomy" id="1802399"/>
    <lineage>
        <taxon>Bacteria</taxon>
        <taxon>Candidatus Uhriibacteriota</taxon>
    </lineage>
</organism>
<dbReference type="AlphaFoldDB" id="A0A1F7ULC6"/>
<keyword evidence="3" id="KW-0560">Oxidoreductase</keyword>
<keyword evidence="6" id="KW-0812">Transmembrane</keyword>
<accession>A0A1F7ULC6</accession>
<sequence length="232" mass="25679">MQGQSDPRTPFVIGIILLGVVLLGGIVWAVAYAPSDSSDRGRTDVNVSFNDENDPTLGPSDAPVVLRIFGDYQCPACKAAEPGVTYVRRTYADRLKIVWNDFPLQSLHRNARNAANAARCAEEQGKFWDMHDALYDFQSDWSEKSNPRDDFHALASRVQLNVDAFDSCYDDKKYDAKVYADVQEGNANSVDSTPTFFINKRKITGILTPAEWDKELQAVLGPPLTPAATSTK</sequence>
<dbReference type="PANTHER" id="PTHR13887:SF14">
    <property type="entry name" value="DISULFIDE BOND FORMATION PROTEIN D"/>
    <property type="match status" value="1"/>
</dbReference>
<dbReference type="Proteomes" id="UP000176603">
    <property type="component" value="Unassembled WGS sequence"/>
</dbReference>
<evidence type="ECO:0000256" key="4">
    <source>
        <dbReference type="ARBA" id="ARBA00023157"/>
    </source>
</evidence>
<comment type="caution">
    <text evidence="8">The sequence shown here is derived from an EMBL/GenBank/DDBJ whole genome shotgun (WGS) entry which is preliminary data.</text>
</comment>
<protein>
    <recommendedName>
        <fullName evidence="7">Thioredoxin domain-containing protein</fullName>
    </recommendedName>
</protein>
<feature type="transmembrane region" description="Helical" evidence="6">
    <location>
        <begin position="12"/>
        <end position="33"/>
    </location>
</feature>
<dbReference type="GO" id="GO:0016491">
    <property type="term" value="F:oxidoreductase activity"/>
    <property type="evidence" value="ECO:0007669"/>
    <property type="project" value="UniProtKB-KW"/>
</dbReference>
<gene>
    <name evidence="8" type="ORF">A3E39_02250</name>
</gene>
<reference evidence="8 9" key="1">
    <citation type="journal article" date="2016" name="Nat. Commun.">
        <title>Thousands of microbial genomes shed light on interconnected biogeochemical processes in an aquifer system.</title>
        <authorList>
            <person name="Anantharaman K."/>
            <person name="Brown C.T."/>
            <person name="Hug L.A."/>
            <person name="Sharon I."/>
            <person name="Castelle C.J."/>
            <person name="Probst A.J."/>
            <person name="Thomas B.C."/>
            <person name="Singh A."/>
            <person name="Wilkins M.J."/>
            <person name="Karaoz U."/>
            <person name="Brodie E.L."/>
            <person name="Williams K.H."/>
            <person name="Hubbard S.S."/>
            <person name="Banfield J.F."/>
        </authorList>
    </citation>
    <scope>NUCLEOTIDE SEQUENCE [LARGE SCALE GENOMIC DNA]</scope>
</reference>
<dbReference type="InterPro" id="IPR012336">
    <property type="entry name" value="Thioredoxin-like_fold"/>
</dbReference>
<dbReference type="CDD" id="cd02972">
    <property type="entry name" value="DsbA_family"/>
    <property type="match status" value="1"/>
</dbReference>
<dbReference type="InterPro" id="IPR036249">
    <property type="entry name" value="Thioredoxin-like_sf"/>
</dbReference>
<dbReference type="EMBL" id="MGEH01000018">
    <property type="protein sequence ID" value="OGL79045.1"/>
    <property type="molecule type" value="Genomic_DNA"/>
</dbReference>
<evidence type="ECO:0000259" key="7">
    <source>
        <dbReference type="PROSITE" id="PS51352"/>
    </source>
</evidence>
<evidence type="ECO:0000313" key="8">
    <source>
        <dbReference type="EMBL" id="OGL79045.1"/>
    </source>
</evidence>
<evidence type="ECO:0000256" key="5">
    <source>
        <dbReference type="ARBA" id="ARBA00023284"/>
    </source>
</evidence>
<keyword evidence="4" id="KW-1015">Disulfide bond</keyword>
<dbReference type="InterPro" id="IPR013766">
    <property type="entry name" value="Thioredoxin_domain"/>
</dbReference>
<dbReference type="Pfam" id="PF13462">
    <property type="entry name" value="Thioredoxin_4"/>
    <property type="match status" value="1"/>
</dbReference>
<keyword evidence="2" id="KW-0732">Signal</keyword>
<dbReference type="PROSITE" id="PS51352">
    <property type="entry name" value="THIOREDOXIN_2"/>
    <property type="match status" value="1"/>
</dbReference>